<name>A0A975YK97_9PROT</name>
<accession>A0A975YK97</accession>
<dbReference type="PANTHER" id="PTHR47472:SF1">
    <property type="entry name" value="DUF1446-DOMAIN-CONTAINING PROTEIN"/>
    <property type="match status" value="1"/>
</dbReference>
<dbReference type="Pfam" id="PF07287">
    <property type="entry name" value="AtuA"/>
    <property type="match status" value="1"/>
</dbReference>
<evidence type="ECO:0000259" key="1">
    <source>
        <dbReference type="Pfam" id="PF07287"/>
    </source>
</evidence>
<gene>
    <name evidence="2" type="ORF">KO353_03035</name>
</gene>
<feature type="domain" description="Acyclic terpene utilisation N-terminal" evidence="1">
    <location>
        <begin position="4"/>
        <end position="427"/>
    </location>
</feature>
<dbReference type="Proteomes" id="UP000694001">
    <property type="component" value="Chromosome"/>
</dbReference>
<dbReference type="PANTHER" id="PTHR47472">
    <property type="entry name" value="PROPIONYL-COA CARBOXYLASE"/>
    <property type="match status" value="1"/>
</dbReference>
<dbReference type="EMBL" id="CP076448">
    <property type="protein sequence ID" value="QXM25237.1"/>
    <property type="molecule type" value="Genomic_DNA"/>
</dbReference>
<dbReference type="KEGG" id="elio:KO353_03035"/>
<organism evidence="2 3">
    <name type="scientific">Elioraea tepida</name>
    <dbReference type="NCBI Taxonomy" id="2843330"/>
    <lineage>
        <taxon>Bacteria</taxon>
        <taxon>Pseudomonadati</taxon>
        <taxon>Pseudomonadota</taxon>
        <taxon>Alphaproteobacteria</taxon>
        <taxon>Acetobacterales</taxon>
        <taxon>Elioraeaceae</taxon>
        <taxon>Elioraea</taxon>
    </lineage>
</organism>
<dbReference type="RefSeq" id="WP_218286293.1">
    <property type="nucleotide sequence ID" value="NZ_CP076448.1"/>
</dbReference>
<proteinExistence type="predicted"/>
<sequence length="434" mass="44857">MRTVGAGAGFAGDRIDPAVALATSGLCDAVVLECLAERTLVAALRARRADPNAGADPRLRRRLTPLLGPARRSGSRIISNLGAANPAAAARAIVALARELGLSGLRVAAVVGDDVLPLAGEIAWTEKIEGTLLGAHAYLGADALAPAIEAGADVIVTGRTADSALFAAEIVPILDGRETALAGALTVGHLLECGGQVSGGNFEGPDGERLSAAALASLGYPLATVRPDGSAELFLLEGAPGRLDRLTATLQLLYEVHDPARYITPDLILDFTSIRIEETGRNRVRVSGAAAQGRPEALKVSGFVERPGMIADVEIGFAGTGAEARARLAADVLRHRLADLPEEDVRIDLVGIDSILAGRNAGNAGLAECRVHVSARCPDAEAAQAIEDEVYALTLSGPAGGAGLRSERRPRLDVVDGLIDRARVTPSLVWETVP</sequence>
<protein>
    <submittedName>
        <fullName evidence="2">DUF1446 domain-containing protein</fullName>
    </submittedName>
</protein>
<evidence type="ECO:0000313" key="2">
    <source>
        <dbReference type="EMBL" id="QXM25237.1"/>
    </source>
</evidence>
<evidence type="ECO:0000313" key="3">
    <source>
        <dbReference type="Proteomes" id="UP000694001"/>
    </source>
</evidence>
<dbReference type="AlphaFoldDB" id="A0A975YK97"/>
<reference evidence="2" key="1">
    <citation type="submission" date="2021-06" db="EMBL/GenBank/DDBJ databases">
        <title>Elioraea tepida, sp. nov., a moderately thermophilic aerobic anoxygenic phototrophic bacterium isolated from an alkaline siliceous hot spring mat community in Yellowstone National Park, WY, USA.</title>
        <authorList>
            <person name="Saini M.K."/>
            <person name="Yoshida S."/>
            <person name="Sebastian A."/>
            <person name="Hirose S."/>
            <person name="Hara E."/>
            <person name="Tamaki H."/>
            <person name="Soulier N.T."/>
            <person name="Albert I."/>
            <person name="Hanada S."/>
            <person name="Bryant D.A."/>
            <person name="Tank M."/>
        </authorList>
    </citation>
    <scope>NUCLEOTIDE SEQUENCE</scope>
    <source>
        <strain evidence="2">MS-P2</strain>
    </source>
</reference>
<dbReference type="InterPro" id="IPR010839">
    <property type="entry name" value="AtuA_N"/>
</dbReference>
<keyword evidence="3" id="KW-1185">Reference proteome</keyword>